<reference evidence="1" key="1">
    <citation type="submission" date="2021-02" db="EMBL/GenBank/DDBJ databases">
        <authorList>
            <consortium name="DOE Joint Genome Institute"/>
            <person name="Ahrendt S."/>
            <person name="Looney B.P."/>
            <person name="Miyauchi S."/>
            <person name="Morin E."/>
            <person name="Drula E."/>
            <person name="Courty P.E."/>
            <person name="Chicoki N."/>
            <person name="Fauchery L."/>
            <person name="Kohler A."/>
            <person name="Kuo A."/>
            <person name="Labutti K."/>
            <person name="Pangilinan J."/>
            <person name="Lipzen A."/>
            <person name="Riley R."/>
            <person name="Andreopoulos W."/>
            <person name="He G."/>
            <person name="Johnson J."/>
            <person name="Barry K.W."/>
            <person name="Grigoriev I.V."/>
            <person name="Nagy L."/>
            <person name="Hibbett D."/>
            <person name="Henrissat B."/>
            <person name="Matheny P.B."/>
            <person name="Labbe J."/>
            <person name="Martin F."/>
        </authorList>
    </citation>
    <scope>NUCLEOTIDE SEQUENCE</scope>
    <source>
        <strain evidence="1">FP105234-sp</strain>
    </source>
</reference>
<accession>A0ACB8RF53</accession>
<gene>
    <name evidence="1" type="ORF">FA95DRAFT_543744</name>
</gene>
<evidence type="ECO:0000313" key="2">
    <source>
        <dbReference type="Proteomes" id="UP000814033"/>
    </source>
</evidence>
<evidence type="ECO:0000313" key="1">
    <source>
        <dbReference type="EMBL" id="KAI0042650.1"/>
    </source>
</evidence>
<keyword evidence="2" id="KW-1185">Reference proteome</keyword>
<proteinExistence type="predicted"/>
<comment type="caution">
    <text evidence="1">The sequence shown here is derived from an EMBL/GenBank/DDBJ whole genome shotgun (WGS) entry which is preliminary data.</text>
</comment>
<dbReference type="EMBL" id="MU276054">
    <property type="protein sequence ID" value="KAI0042650.1"/>
    <property type="molecule type" value="Genomic_DNA"/>
</dbReference>
<protein>
    <submittedName>
        <fullName evidence="1">Uncharacterized protein</fullName>
    </submittedName>
</protein>
<sequence length="273" mass="29382">MGAGSQWARGPRCPGVCRSRGRHRGRRSHGRARRRKAHIGGLPCAIALRVSICPGTVHIRGLAHPTSRQRPRASNSHLHIHLSAPHPIPAHPPTQPRIVVEISTNERAGTRAVVIAVCLADKVRSGRRVSKSATWQTHMRVSLGRCSLCPANHSAARPLQSHPRAPEACAPTPAPPRQPRTRAPEPQAHSPPRSPAIDSPNVNANGTGTYLPERRDAFDLLFSAATHPPSFHLSPPAELLSGDVASHYAPITAIFAARPPPQTRLLSSRLVCA</sequence>
<organism evidence="1 2">
    <name type="scientific">Auriscalpium vulgare</name>
    <dbReference type="NCBI Taxonomy" id="40419"/>
    <lineage>
        <taxon>Eukaryota</taxon>
        <taxon>Fungi</taxon>
        <taxon>Dikarya</taxon>
        <taxon>Basidiomycota</taxon>
        <taxon>Agaricomycotina</taxon>
        <taxon>Agaricomycetes</taxon>
        <taxon>Russulales</taxon>
        <taxon>Auriscalpiaceae</taxon>
        <taxon>Auriscalpium</taxon>
    </lineage>
</organism>
<reference evidence="1" key="2">
    <citation type="journal article" date="2022" name="New Phytol.">
        <title>Evolutionary transition to the ectomycorrhizal habit in the genomes of a hyperdiverse lineage of mushroom-forming fungi.</title>
        <authorList>
            <person name="Looney B."/>
            <person name="Miyauchi S."/>
            <person name="Morin E."/>
            <person name="Drula E."/>
            <person name="Courty P.E."/>
            <person name="Kohler A."/>
            <person name="Kuo A."/>
            <person name="LaButti K."/>
            <person name="Pangilinan J."/>
            <person name="Lipzen A."/>
            <person name="Riley R."/>
            <person name="Andreopoulos W."/>
            <person name="He G."/>
            <person name="Johnson J."/>
            <person name="Nolan M."/>
            <person name="Tritt A."/>
            <person name="Barry K.W."/>
            <person name="Grigoriev I.V."/>
            <person name="Nagy L.G."/>
            <person name="Hibbett D."/>
            <person name="Henrissat B."/>
            <person name="Matheny P.B."/>
            <person name="Labbe J."/>
            <person name="Martin F.M."/>
        </authorList>
    </citation>
    <scope>NUCLEOTIDE SEQUENCE</scope>
    <source>
        <strain evidence="1">FP105234-sp</strain>
    </source>
</reference>
<name>A0ACB8RF53_9AGAM</name>
<dbReference type="Proteomes" id="UP000814033">
    <property type="component" value="Unassembled WGS sequence"/>
</dbReference>